<name>F3NFV2_9ACTN</name>
<gene>
    <name evidence="2" type="ORF">SGM_2016</name>
</gene>
<reference evidence="2 3" key="1">
    <citation type="journal article" date="2011" name="J. Bacteriol.">
        <title>Draft genome sequence of the marine bacterium Streptomyces griseoaurantiacus M045, which produces novel manumycin-type antibiotics with a pABA core component.</title>
        <authorList>
            <person name="Li F."/>
            <person name="Jiang P."/>
            <person name="Zheng H."/>
            <person name="Wang S."/>
            <person name="Zhao G."/>
            <person name="Qin S."/>
            <person name="Liu Z."/>
        </authorList>
    </citation>
    <scope>NUCLEOTIDE SEQUENCE [LARGE SCALE GENOMIC DNA]</scope>
    <source>
        <strain evidence="2 3">M045</strain>
    </source>
</reference>
<keyword evidence="3" id="KW-1185">Reference proteome</keyword>
<evidence type="ECO:0000256" key="1">
    <source>
        <dbReference type="SAM" id="MobiDB-lite"/>
    </source>
</evidence>
<dbReference type="AlphaFoldDB" id="F3NFV2"/>
<organism evidence="2 3">
    <name type="scientific">Streptomyces griseoaurantiacus M045</name>
    <dbReference type="NCBI Taxonomy" id="996637"/>
    <lineage>
        <taxon>Bacteria</taxon>
        <taxon>Bacillati</taxon>
        <taxon>Actinomycetota</taxon>
        <taxon>Actinomycetes</taxon>
        <taxon>Kitasatosporales</taxon>
        <taxon>Streptomycetaceae</taxon>
        <taxon>Streptomyces</taxon>
        <taxon>Streptomyces aurantiacus group</taxon>
    </lineage>
</organism>
<evidence type="ECO:0000313" key="2">
    <source>
        <dbReference type="EMBL" id="EGG47654.1"/>
    </source>
</evidence>
<feature type="region of interest" description="Disordered" evidence="1">
    <location>
        <begin position="1"/>
        <end position="66"/>
    </location>
</feature>
<sequence length="66" mass="6848">MTDGRGGFGDRLPRPPRRRSRGRTGGAPEQAAGCRPAGLPARFPAPSAGSRARPWQTGASSPRPAP</sequence>
<evidence type="ECO:0000313" key="3">
    <source>
        <dbReference type="Proteomes" id="UP000003022"/>
    </source>
</evidence>
<dbReference type="EMBL" id="AEYX01000030">
    <property type="protein sequence ID" value="EGG47654.1"/>
    <property type="molecule type" value="Genomic_DNA"/>
</dbReference>
<proteinExistence type="predicted"/>
<dbReference type="Proteomes" id="UP000003022">
    <property type="component" value="Unassembled WGS sequence"/>
</dbReference>
<accession>F3NFV2</accession>
<comment type="caution">
    <text evidence="2">The sequence shown here is derived from an EMBL/GenBank/DDBJ whole genome shotgun (WGS) entry which is preliminary data.</text>
</comment>
<protein>
    <submittedName>
        <fullName evidence="2">Uncharacterized protein</fullName>
    </submittedName>
</protein>
<dbReference type="STRING" id="996637.SGM_2016"/>